<dbReference type="AlphaFoldDB" id="A0A8H6ZIW7"/>
<protein>
    <submittedName>
        <fullName evidence="1">Uncharacterized protein</fullName>
    </submittedName>
</protein>
<gene>
    <name evidence="1" type="ORF">MSAN_00239900</name>
</gene>
<dbReference type="EMBL" id="JACAZH010000001">
    <property type="protein sequence ID" value="KAF7378154.1"/>
    <property type="molecule type" value="Genomic_DNA"/>
</dbReference>
<name>A0A8H6ZIW7_9AGAR</name>
<organism evidence="1 2">
    <name type="scientific">Mycena sanguinolenta</name>
    <dbReference type="NCBI Taxonomy" id="230812"/>
    <lineage>
        <taxon>Eukaryota</taxon>
        <taxon>Fungi</taxon>
        <taxon>Dikarya</taxon>
        <taxon>Basidiomycota</taxon>
        <taxon>Agaricomycotina</taxon>
        <taxon>Agaricomycetes</taxon>
        <taxon>Agaricomycetidae</taxon>
        <taxon>Agaricales</taxon>
        <taxon>Marasmiineae</taxon>
        <taxon>Mycenaceae</taxon>
        <taxon>Mycena</taxon>
    </lineage>
</organism>
<dbReference type="OrthoDB" id="3145912at2759"/>
<keyword evidence="2" id="KW-1185">Reference proteome</keyword>
<reference evidence="1" key="1">
    <citation type="submission" date="2020-05" db="EMBL/GenBank/DDBJ databases">
        <title>Mycena genomes resolve the evolution of fungal bioluminescence.</title>
        <authorList>
            <person name="Tsai I.J."/>
        </authorList>
    </citation>
    <scope>NUCLEOTIDE SEQUENCE</scope>
    <source>
        <strain evidence="1">160909Yilan</strain>
    </source>
</reference>
<evidence type="ECO:0000313" key="1">
    <source>
        <dbReference type="EMBL" id="KAF7378154.1"/>
    </source>
</evidence>
<proteinExistence type="predicted"/>
<sequence length="294" mass="33813">MTVSSQLLRLDWLSQAKLPVELEREIFELAAFLHPEIILTLILVARRVQIWVEPLLYRTLSVHIFVTRPQIFRLPLRAAAKLLMANPPSLRKHAQHVCFVQMRQSSVVADFLSFCGAAVDVACISTTWEHYPDLSLLRTQPLRRLSFTLRALKQLFPWPDPFNGRHAFFSQITHLRILDWIGEWHTWSGLAQMPHLTHVSSDTISDSALRGVLQHCKLLEVFVFVFAPQFRLHEKVAEQAARAARFGDSRVVILVVKDRLSDWESGARGGEDFWVKASGIVKRRLMERKTALDH</sequence>
<evidence type="ECO:0000313" key="2">
    <source>
        <dbReference type="Proteomes" id="UP000623467"/>
    </source>
</evidence>
<dbReference type="Proteomes" id="UP000623467">
    <property type="component" value="Unassembled WGS sequence"/>
</dbReference>
<comment type="caution">
    <text evidence="1">The sequence shown here is derived from an EMBL/GenBank/DDBJ whole genome shotgun (WGS) entry which is preliminary data.</text>
</comment>
<accession>A0A8H6ZIW7</accession>